<feature type="chain" id="PRO_5031111522" description="F5/8 type C domain-containing protein" evidence="1">
    <location>
        <begin position="35"/>
        <end position="1576"/>
    </location>
</feature>
<dbReference type="Gene3D" id="3.30.1920.20">
    <property type="match status" value="1"/>
</dbReference>
<dbReference type="SUPFAM" id="SSF49785">
    <property type="entry name" value="Galactose-binding domain-like"/>
    <property type="match status" value="3"/>
</dbReference>
<dbReference type="RefSeq" id="WP_160409780.1">
    <property type="nucleotide sequence ID" value="NZ_WSES01000006.1"/>
</dbReference>
<keyword evidence="4" id="KW-1185">Reference proteome</keyword>
<dbReference type="Gene3D" id="1.50.10.100">
    <property type="entry name" value="Chondroitin AC/alginate lyase"/>
    <property type="match status" value="1"/>
</dbReference>
<gene>
    <name evidence="3" type="ORF">GPY61_19425</name>
</gene>
<feature type="domain" description="F5/8 type C" evidence="2">
    <location>
        <begin position="1019"/>
        <end position="1128"/>
    </location>
</feature>
<evidence type="ECO:0000256" key="1">
    <source>
        <dbReference type="SAM" id="SignalP"/>
    </source>
</evidence>
<keyword evidence="1" id="KW-0732">Signal</keyword>
<dbReference type="Gene3D" id="2.60.120.260">
    <property type="entry name" value="Galactose-binding domain-like"/>
    <property type="match status" value="3"/>
</dbReference>
<feature type="signal peptide" evidence="1">
    <location>
        <begin position="1"/>
        <end position="34"/>
    </location>
</feature>
<sequence>MRKSRTRTPMLRAPALAVSLAVASLLPAAHDAVAADTIQTILTSYQPAIDEFTDANGFRHPGVGLTKEVLENMRAEVQAQKEPWNTYFNMMLLSGAASKTVASKNQSGADPTKPAVVAFNSQGVESKFIADALSAYTQSILYYVTGDETYRANAMRLIRIWAQMDPAQYAYYTDAHIHTGIPMSRMMAAADIMRTTTCQTAALAWTDQDTVNLTNNLIVPVTETFNHSPDHFMNQHLYALLGSMSGYIFTGNRARWNEGVEWFTVNRTAVDQGQNGAIKQLFRLVTKNDLTGEAVTPMVEHVEMGRDQAHGAGDVTNMSILARLLMSQNQKIDPVNGTPSAAPDAVGPYEFLNDRILDATEFFAGFMLGYDTPWVPTAAHTDANGVPTVVYKTLQGGYRGRLTQNTWEPYYYYKYTRGLDMNQRAPSYTRMFADRTVYNWDGVDGGGDFWLFMPPAAESEGTQFLVKPIVDPVREVEDRFTSLDGFGTAMQDDTASFIRVAATGAGSRLAVVGYGNGTRSVAFRVRTNGEASMDAFGDTILLPDTQGQWRYLSYAFGQYQGLGDYLPLTVKGAGTTVDIDHINVNPGASITPPVFTSGDADLSLYTNAGSTATVSYSFAATDATATDVLTYTIDHLPPGAQCDTKTGAFAWVPTQAGTYSFIVTTTDGTVVTSKAVQVVVGADRQSAVAAVTAGYKPDTLYTTPSLAAYNAAYADATSAVTTATDDQFYQKLGALQAALKGLSELTPLLADGSMNYTNMFVSSTFGTQVPNALDGTPDSFVGYYLAQNLTYYFDFGPGYKVNATAFGIQARTSFPERGGGVVAFGSNDNENWVRLTPGMTVVTEDMQTLAVGDDLKDQQYRFFKVQMIQPSSSMFEMGEFRIFGTRHETVNLLSSVSIGSDQALRKRIVPGNTVKLNFQATAPINAVAATIQGVPAQVTTADNVNYTATAVMPGDAQPGTVKFTLNYKTGAGADAEPVLFTTDSSSLFIADQTNYLGNLLAITSLQDSSGRNATDLLATVNTLFDGNLGTGTDFRVNGSGYGGWVMFDFKEGGKATIQRAEVIGRQDQYASRINGTVVQGSNDNAAWTTLSNAAGNTADWQTLTVANPQPYRYIRVINGNNWYGNMEELRLYGVAESSNKIATVSMSSAQALRTRIVPGNAVKLTFTAKEAISGVGVAIQGVPATVTTTDNINFTAAATLPQGVAAGAVKFAIGYTQANGQPGFTSTATTDNTALTLVDEADTIRNVPTVATLIDSTVNRPAATTQAVVTSLFDANLGSISDFRTGSNNSGVGAYVTFDFKAGNQVNLTGVELAPRQDSNYGRIKGTVIQGSNDNTTWTTLTTPAASTLEWQSFPVADPTPYRYLRIYNGGTWYGNLSEVRLHGSLHGADTTPPVTTASTSATPAANVTVTLSATDTGGSVKATYYTVDGGAQQTGTTVALNSTGSHTVAYWSVDAAGNTEAQHTLAVNVAPVDVGANVRMTQQGATLNRMTGKYVGGVTVTNTGTTALAGPLWLALNGLTSGVTLDNAGGTTGGVPYVAVAGPLNPGATLTVPLTFTNPNRVAIGYVPALYQPHF</sequence>
<dbReference type="EMBL" id="WSES01000006">
    <property type="protein sequence ID" value="MVW62110.1"/>
    <property type="molecule type" value="Genomic_DNA"/>
</dbReference>
<dbReference type="InterPro" id="IPR015919">
    <property type="entry name" value="Cadherin-like_sf"/>
</dbReference>
<accession>A0A7X3G273</accession>
<reference evidence="3 4" key="1">
    <citation type="submission" date="2019-12" db="EMBL/GenBank/DDBJ databases">
        <authorList>
            <person name="Li C."/>
            <person name="Zhao J."/>
        </authorList>
    </citation>
    <scope>NUCLEOTIDE SEQUENCE [LARGE SCALE GENOMIC DNA]</scope>
    <source>
        <strain evidence="3 4">NEAU-DD11</strain>
    </source>
</reference>
<proteinExistence type="predicted"/>
<dbReference type="Gene3D" id="2.60.40.10">
    <property type="entry name" value="Immunoglobulins"/>
    <property type="match status" value="1"/>
</dbReference>
<dbReference type="SUPFAM" id="SSF48230">
    <property type="entry name" value="Chondroitin AC/alginate lyase"/>
    <property type="match status" value="1"/>
</dbReference>
<evidence type="ECO:0000313" key="3">
    <source>
        <dbReference type="EMBL" id="MVW62110.1"/>
    </source>
</evidence>
<dbReference type="SUPFAM" id="SSF49313">
    <property type="entry name" value="Cadherin-like"/>
    <property type="match status" value="1"/>
</dbReference>
<feature type="domain" description="F5/8 type C" evidence="2">
    <location>
        <begin position="1272"/>
        <end position="1371"/>
    </location>
</feature>
<organism evidence="3 4">
    <name type="scientific">Massilia cellulosiltytica</name>
    <dbReference type="NCBI Taxonomy" id="2683234"/>
    <lineage>
        <taxon>Bacteria</taxon>
        <taxon>Pseudomonadati</taxon>
        <taxon>Pseudomonadota</taxon>
        <taxon>Betaproteobacteria</taxon>
        <taxon>Burkholderiales</taxon>
        <taxon>Oxalobacteraceae</taxon>
        <taxon>Telluria group</taxon>
        <taxon>Massilia</taxon>
    </lineage>
</organism>
<dbReference type="InterPro" id="IPR008929">
    <property type="entry name" value="Chondroitin_lyas"/>
</dbReference>
<dbReference type="InterPro" id="IPR058094">
    <property type="entry name" value="Ig-like_OmpL47-like"/>
</dbReference>
<comment type="caution">
    <text evidence="3">The sequence shown here is derived from an EMBL/GenBank/DDBJ whole genome shotgun (WGS) entry which is preliminary data.</text>
</comment>
<evidence type="ECO:0000259" key="2">
    <source>
        <dbReference type="Pfam" id="PF00754"/>
    </source>
</evidence>
<dbReference type="InterPro" id="IPR013783">
    <property type="entry name" value="Ig-like_fold"/>
</dbReference>
<dbReference type="InterPro" id="IPR008979">
    <property type="entry name" value="Galactose-bd-like_sf"/>
</dbReference>
<evidence type="ECO:0000313" key="4">
    <source>
        <dbReference type="Proteomes" id="UP000443353"/>
    </source>
</evidence>
<protein>
    <recommendedName>
        <fullName evidence="2">F5/8 type C domain-containing protein</fullName>
    </recommendedName>
</protein>
<dbReference type="Pfam" id="PF00754">
    <property type="entry name" value="F5_F8_type_C"/>
    <property type="match status" value="2"/>
</dbReference>
<name>A0A7X3G273_9BURK</name>
<dbReference type="GO" id="GO:0005509">
    <property type="term" value="F:calcium ion binding"/>
    <property type="evidence" value="ECO:0007669"/>
    <property type="project" value="InterPro"/>
</dbReference>
<dbReference type="InterPro" id="IPR000421">
    <property type="entry name" value="FA58C"/>
</dbReference>
<dbReference type="Proteomes" id="UP000443353">
    <property type="component" value="Unassembled WGS sequence"/>
</dbReference>
<dbReference type="NCBIfam" id="NF047446">
    <property type="entry name" value="barrel_OmpL47"/>
    <property type="match status" value="1"/>
</dbReference>
<dbReference type="GO" id="GO:0016020">
    <property type="term" value="C:membrane"/>
    <property type="evidence" value="ECO:0007669"/>
    <property type="project" value="InterPro"/>
</dbReference>